<dbReference type="GO" id="GO:0016020">
    <property type="term" value="C:membrane"/>
    <property type="evidence" value="ECO:0007669"/>
    <property type="project" value="InterPro"/>
</dbReference>
<dbReference type="InterPro" id="IPR029151">
    <property type="entry name" value="Sensor-like_sf"/>
</dbReference>
<evidence type="ECO:0000259" key="5">
    <source>
        <dbReference type="PROSITE" id="PS50111"/>
    </source>
</evidence>
<dbReference type="PROSITE" id="PS50111">
    <property type="entry name" value="CHEMOTAXIS_TRANSDUC_2"/>
    <property type="match status" value="1"/>
</dbReference>
<dbReference type="Proteomes" id="UP000288096">
    <property type="component" value="Unassembled WGS sequence"/>
</dbReference>
<dbReference type="InterPro" id="IPR004090">
    <property type="entry name" value="Chemotax_Me-accpt_rcpt"/>
</dbReference>
<dbReference type="Pfam" id="PF00015">
    <property type="entry name" value="MCPsignal"/>
    <property type="match status" value="1"/>
</dbReference>
<dbReference type="SMART" id="SM00304">
    <property type="entry name" value="HAMP"/>
    <property type="match status" value="1"/>
</dbReference>
<keyword evidence="4" id="KW-1133">Transmembrane helix</keyword>
<dbReference type="OrthoDB" id="9816383at2"/>
<feature type="domain" description="HAMP" evidence="6">
    <location>
        <begin position="341"/>
        <end position="393"/>
    </location>
</feature>
<keyword evidence="1 3" id="KW-0807">Transducer</keyword>
<evidence type="ECO:0000256" key="4">
    <source>
        <dbReference type="SAM" id="Phobius"/>
    </source>
</evidence>
<dbReference type="GO" id="GO:0007165">
    <property type="term" value="P:signal transduction"/>
    <property type="evidence" value="ECO:0007669"/>
    <property type="project" value="UniProtKB-KW"/>
</dbReference>
<evidence type="ECO:0000313" key="7">
    <source>
        <dbReference type="EMBL" id="GBC60122.1"/>
    </source>
</evidence>
<evidence type="ECO:0000256" key="3">
    <source>
        <dbReference type="PROSITE-ProRule" id="PRU00284"/>
    </source>
</evidence>
<dbReference type="AlphaFoldDB" id="A0A401FT24"/>
<keyword evidence="8" id="KW-1185">Reference proteome</keyword>
<feature type="transmembrane region" description="Helical" evidence="4">
    <location>
        <begin position="7"/>
        <end position="26"/>
    </location>
</feature>
<gene>
    <name evidence="7" type="ORF">DENIS_1067</name>
</gene>
<dbReference type="InterPro" id="IPR004089">
    <property type="entry name" value="MCPsignal_dom"/>
</dbReference>
<dbReference type="RefSeq" id="WP_124327573.1">
    <property type="nucleotide sequence ID" value="NZ_BEXT01000001.1"/>
</dbReference>
<comment type="similarity">
    <text evidence="2">Belongs to the methyl-accepting chemotaxis (MCP) protein family.</text>
</comment>
<reference evidence="8" key="2">
    <citation type="submission" date="2019-01" db="EMBL/GenBank/DDBJ databases">
        <title>Genome sequence of Desulfonema ishimotonii strain Tokyo 01.</title>
        <authorList>
            <person name="Fukui M."/>
        </authorList>
    </citation>
    <scope>NUCLEOTIDE SEQUENCE [LARGE SCALE GENOMIC DNA]</scope>
    <source>
        <strain evidence="8">Tokyo 01</strain>
    </source>
</reference>
<dbReference type="PANTHER" id="PTHR32089">
    <property type="entry name" value="METHYL-ACCEPTING CHEMOTAXIS PROTEIN MCPB"/>
    <property type="match status" value="1"/>
</dbReference>
<reference evidence="8" key="1">
    <citation type="submission" date="2017-11" db="EMBL/GenBank/DDBJ databases">
        <authorList>
            <person name="Watanabe M."/>
            <person name="Kojima H."/>
        </authorList>
    </citation>
    <scope>NUCLEOTIDE SEQUENCE [LARGE SCALE GENOMIC DNA]</scope>
    <source>
        <strain evidence="8">Tokyo 01</strain>
    </source>
</reference>
<evidence type="ECO:0000313" key="8">
    <source>
        <dbReference type="Proteomes" id="UP000288096"/>
    </source>
</evidence>
<dbReference type="CDD" id="cd06225">
    <property type="entry name" value="HAMP"/>
    <property type="match status" value="1"/>
</dbReference>
<evidence type="ECO:0000256" key="2">
    <source>
        <dbReference type="ARBA" id="ARBA00029447"/>
    </source>
</evidence>
<evidence type="ECO:0000259" key="6">
    <source>
        <dbReference type="PROSITE" id="PS50885"/>
    </source>
</evidence>
<sequence length="679" mass="74137">MKLRGKIFIPLFGAVITFSLLGYLVINWQVAHIEDNFIHRMARDKMDEITQAVDAASQQALGQAALFTRMPEVIRAYEIAHTGNINDEQDEKSQMAREKLRQSLSPVLDGFSGIMGQRLKLHFHLPSGRSLARLWRQKQIRVNDRWTDISDDISESRNTVTDVNTLGKPIRGIELGQGGFVIRGLAPVRGADGRPLGSVEVLADFDTLLEKLSASPEQRLFLYMDAQYLPLTPDFQNPKAYPVIGERYVGVHGVQAGAVSETDLTLLDEARSRMAVTIERDRARIGFPVRDYRNREIGVIIFTMDISEEQALIQTLSWELGGIMTALVLVIGGLSSLALSRLVLTPINRVIAFAGNLAEGDLTQTLETHQQDEIGLLTETLNRMAANLNRMFGEVVTAVETLTGSLTRISDSVDQQAAVVTQQAASVSEITSTISELSASFTQIADHASTVATLGENALKATRSGADSVEIVMVKMEEISQDNQKKLSGIVDLGKKSKQIARVMDMINNISDQTKLIAFNAALEASSAGEAGKRFGVVAAEIRRLANSVMTSTGEIEQQIGQIQEAVHHMTISSESDVRRIQAGLEASARTSGKLSDIVSSSQSTADAAKQISLSIRQQKTASEQVVTALREIDEGSRQSTEAIRHISEVTTDLKALAAHLNGLVEQFRLTPAAPDEKK</sequence>
<comment type="caution">
    <text evidence="7">The sequence shown here is derived from an EMBL/GenBank/DDBJ whole genome shotgun (WGS) entry which is preliminary data.</text>
</comment>
<dbReference type="EMBL" id="BEXT01000001">
    <property type="protein sequence ID" value="GBC60122.1"/>
    <property type="molecule type" value="Genomic_DNA"/>
</dbReference>
<accession>A0A401FT24</accession>
<keyword evidence="4" id="KW-0472">Membrane</keyword>
<protein>
    <submittedName>
        <fullName evidence="7">Methyl-accepting chemotaxis protein</fullName>
    </submittedName>
</protein>
<dbReference type="SMART" id="SM00283">
    <property type="entry name" value="MA"/>
    <property type="match status" value="1"/>
</dbReference>
<dbReference type="PANTHER" id="PTHR32089:SF112">
    <property type="entry name" value="LYSOZYME-LIKE PROTEIN-RELATED"/>
    <property type="match status" value="1"/>
</dbReference>
<dbReference type="Pfam" id="PF14827">
    <property type="entry name" value="dCache_3"/>
    <property type="match status" value="1"/>
</dbReference>
<dbReference type="InterPro" id="IPR029150">
    <property type="entry name" value="dCache_3"/>
</dbReference>
<dbReference type="PROSITE" id="PS50885">
    <property type="entry name" value="HAMP"/>
    <property type="match status" value="1"/>
</dbReference>
<keyword evidence="4" id="KW-0812">Transmembrane</keyword>
<evidence type="ECO:0000256" key="1">
    <source>
        <dbReference type="ARBA" id="ARBA00023224"/>
    </source>
</evidence>
<dbReference type="Gene3D" id="1.10.287.950">
    <property type="entry name" value="Methyl-accepting chemotaxis protein"/>
    <property type="match status" value="1"/>
</dbReference>
<dbReference type="Pfam" id="PF00672">
    <property type="entry name" value="HAMP"/>
    <property type="match status" value="1"/>
</dbReference>
<feature type="domain" description="Methyl-accepting transducer" evidence="5">
    <location>
        <begin position="398"/>
        <end position="634"/>
    </location>
</feature>
<organism evidence="7 8">
    <name type="scientific">Desulfonema ishimotonii</name>
    <dbReference type="NCBI Taxonomy" id="45657"/>
    <lineage>
        <taxon>Bacteria</taxon>
        <taxon>Pseudomonadati</taxon>
        <taxon>Thermodesulfobacteriota</taxon>
        <taxon>Desulfobacteria</taxon>
        <taxon>Desulfobacterales</taxon>
        <taxon>Desulfococcaceae</taxon>
        <taxon>Desulfonema</taxon>
    </lineage>
</organism>
<proteinExistence type="inferred from homology"/>
<dbReference type="GO" id="GO:0006935">
    <property type="term" value="P:chemotaxis"/>
    <property type="evidence" value="ECO:0007669"/>
    <property type="project" value="InterPro"/>
</dbReference>
<dbReference type="InterPro" id="IPR003660">
    <property type="entry name" value="HAMP_dom"/>
</dbReference>
<name>A0A401FT24_9BACT</name>
<dbReference type="SUPFAM" id="SSF58104">
    <property type="entry name" value="Methyl-accepting chemotaxis protein (MCP) signaling domain"/>
    <property type="match status" value="1"/>
</dbReference>
<dbReference type="SUPFAM" id="SSF103190">
    <property type="entry name" value="Sensory domain-like"/>
    <property type="match status" value="1"/>
</dbReference>
<dbReference type="PRINTS" id="PR00260">
    <property type="entry name" value="CHEMTRNSDUCR"/>
</dbReference>
<dbReference type="GO" id="GO:0004888">
    <property type="term" value="F:transmembrane signaling receptor activity"/>
    <property type="evidence" value="ECO:0007669"/>
    <property type="project" value="InterPro"/>
</dbReference>